<keyword evidence="3" id="KW-1185">Reference proteome</keyword>
<comment type="caution">
    <text evidence="2">The sequence shown here is derived from an EMBL/GenBank/DDBJ whole genome shotgun (WGS) entry which is preliminary data.</text>
</comment>
<dbReference type="Proteomes" id="UP001357485">
    <property type="component" value="Unassembled WGS sequence"/>
</dbReference>
<reference evidence="2 3" key="1">
    <citation type="submission" date="2023-08" db="EMBL/GenBank/DDBJ databases">
        <title>Black Yeasts Isolated from many extreme environments.</title>
        <authorList>
            <person name="Coleine C."/>
            <person name="Stajich J.E."/>
            <person name="Selbmann L."/>
        </authorList>
    </citation>
    <scope>NUCLEOTIDE SEQUENCE [LARGE SCALE GENOMIC DNA]</scope>
    <source>
        <strain evidence="2 3">CCFEE 536</strain>
    </source>
</reference>
<feature type="compositionally biased region" description="Basic and acidic residues" evidence="1">
    <location>
        <begin position="1"/>
        <end position="10"/>
    </location>
</feature>
<evidence type="ECO:0000256" key="1">
    <source>
        <dbReference type="SAM" id="MobiDB-lite"/>
    </source>
</evidence>
<organism evidence="2 3">
    <name type="scientific">Cryomyces antarcticus</name>
    <dbReference type="NCBI Taxonomy" id="329879"/>
    <lineage>
        <taxon>Eukaryota</taxon>
        <taxon>Fungi</taxon>
        <taxon>Dikarya</taxon>
        <taxon>Ascomycota</taxon>
        <taxon>Pezizomycotina</taxon>
        <taxon>Dothideomycetes</taxon>
        <taxon>Dothideomycetes incertae sedis</taxon>
        <taxon>Cryomyces</taxon>
    </lineage>
</organism>
<protein>
    <submittedName>
        <fullName evidence="2">Uncharacterized protein</fullName>
    </submittedName>
</protein>
<sequence length="79" mass="8513">DTATASKEEGTSTAFEAVTPGSENNDPIARHASAFDETANDIEGQRLPHYTRENDPYSLSGKLKTASEISSIRANTSRK</sequence>
<evidence type="ECO:0000313" key="2">
    <source>
        <dbReference type="EMBL" id="KAK5044579.1"/>
    </source>
</evidence>
<name>A0ABR0ITN0_9PEZI</name>
<dbReference type="EMBL" id="JAVRRA010028212">
    <property type="protein sequence ID" value="KAK5044579.1"/>
    <property type="molecule type" value="Genomic_DNA"/>
</dbReference>
<proteinExistence type="predicted"/>
<feature type="region of interest" description="Disordered" evidence="1">
    <location>
        <begin position="1"/>
        <end position="26"/>
    </location>
</feature>
<evidence type="ECO:0000313" key="3">
    <source>
        <dbReference type="Proteomes" id="UP001357485"/>
    </source>
</evidence>
<feature type="non-terminal residue" evidence="2">
    <location>
        <position position="79"/>
    </location>
</feature>
<feature type="non-terminal residue" evidence="2">
    <location>
        <position position="1"/>
    </location>
</feature>
<gene>
    <name evidence="2" type="ORF">LTR16_011514</name>
</gene>
<accession>A0ABR0ITN0</accession>